<comment type="caution">
    <text evidence="3">The sequence shown here is derived from an EMBL/GenBank/DDBJ whole genome shotgun (WGS) entry which is preliminary data.</text>
</comment>
<proteinExistence type="inferred from homology"/>
<dbReference type="PANTHER" id="PTHR31338">
    <property type="entry name" value="POLYKETIDE CYCLASE/DEHYDRASE AND LIPID TRANSPORT SUPERFAMILY PROTEIN"/>
    <property type="match status" value="1"/>
</dbReference>
<dbReference type="Gene3D" id="3.30.530.20">
    <property type="match status" value="2"/>
</dbReference>
<evidence type="ECO:0000259" key="2">
    <source>
        <dbReference type="SMART" id="SM01037"/>
    </source>
</evidence>
<gene>
    <name evidence="3" type="ORF">O6P43_032578</name>
</gene>
<evidence type="ECO:0000313" key="4">
    <source>
        <dbReference type="Proteomes" id="UP001163823"/>
    </source>
</evidence>
<reference evidence="3" key="1">
    <citation type="journal article" date="2023" name="Science">
        <title>Elucidation of the pathway for biosynthesis of saponin adjuvants from the soapbark tree.</title>
        <authorList>
            <person name="Reed J."/>
            <person name="Orme A."/>
            <person name="El-Demerdash A."/>
            <person name="Owen C."/>
            <person name="Martin L.B.B."/>
            <person name="Misra R.C."/>
            <person name="Kikuchi S."/>
            <person name="Rejzek M."/>
            <person name="Martin A.C."/>
            <person name="Harkess A."/>
            <person name="Leebens-Mack J."/>
            <person name="Louveau T."/>
            <person name="Stephenson M.J."/>
            <person name="Osbourn A."/>
        </authorList>
    </citation>
    <scope>NUCLEOTIDE SEQUENCE</scope>
    <source>
        <strain evidence="3">S10</strain>
    </source>
</reference>
<dbReference type="InterPro" id="IPR023393">
    <property type="entry name" value="START-like_dom_sf"/>
</dbReference>
<dbReference type="PANTHER" id="PTHR31338:SF20">
    <property type="entry name" value="BET V I_MAJOR LATEX PROTEIN DOMAIN-CONTAINING PROTEIN"/>
    <property type="match status" value="1"/>
</dbReference>
<dbReference type="AlphaFoldDB" id="A0AAD7P5P0"/>
<evidence type="ECO:0000313" key="3">
    <source>
        <dbReference type="EMBL" id="KAJ7942972.1"/>
    </source>
</evidence>
<dbReference type="Proteomes" id="UP001163823">
    <property type="component" value="Chromosome 14"/>
</dbReference>
<comment type="similarity">
    <text evidence="1">Belongs to the MLP family.</text>
</comment>
<protein>
    <submittedName>
        <fullName evidence="3">MLP-like protein</fullName>
    </submittedName>
</protein>
<dbReference type="GO" id="GO:0006952">
    <property type="term" value="P:defense response"/>
    <property type="evidence" value="ECO:0007669"/>
    <property type="project" value="InterPro"/>
</dbReference>
<dbReference type="SUPFAM" id="SSF55961">
    <property type="entry name" value="Bet v1-like"/>
    <property type="match status" value="1"/>
</dbReference>
<organism evidence="3 4">
    <name type="scientific">Quillaja saponaria</name>
    <name type="common">Soap bark tree</name>
    <dbReference type="NCBI Taxonomy" id="32244"/>
    <lineage>
        <taxon>Eukaryota</taxon>
        <taxon>Viridiplantae</taxon>
        <taxon>Streptophyta</taxon>
        <taxon>Embryophyta</taxon>
        <taxon>Tracheophyta</taxon>
        <taxon>Spermatophyta</taxon>
        <taxon>Magnoliopsida</taxon>
        <taxon>eudicotyledons</taxon>
        <taxon>Gunneridae</taxon>
        <taxon>Pentapetalae</taxon>
        <taxon>rosids</taxon>
        <taxon>fabids</taxon>
        <taxon>Fabales</taxon>
        <taxon>Quillajaceae</taxon>
        <taxon>Quillaja</taxon>
    </lineage>
</organism>
<dbReference type="EMBL" id="JARAOO010000014">
    <property type="protein sequence ID" value="KAJ7942972.1"/>
    <property type="molecule type" value="Genomic_DNA"/>
</dbReference>
<dbReference type="SMART" id="SM01037">
    <property type="entry name" value="Bet_v_1"/>
    <property type="match status" value="1"/>
</dbReference>
<sequence length="125" mass="14188">MGLTGKVEREVEIKVPAQRFYNIFKKEAHHVSTASPNSIQAVHVHEGDWETHGSIKVWKYTVDDGTSGVYKVFKPVYQAIPKDGGISVVKLSIEYEKLREEVPPPDKYVGLMFNITKDIEAHHLK</sequence>
<feature type="domain" description="Bet v I/Major latex protein" evidence="2">
    <location>
        <begin position="2"/>
        <end position="125"/>
    </location>
</feature>
<accession>A0AAD7P5P0</accession>
<evidence type="ECO:0000256" key="1">
    <source>
        <dbReference type="ARBA" id="ARBA00038242"/>
    </source>
</evidence>
<dbReference type="KEGG" id="qsa:O6P43_032578"/>
<dbReference type="InterPro" id="IPR000916">
    <property type="entry name" value="Bet_v_I/MLP"/>
</dbReference>
<dbReference type="InterPro" id="IPR052006">
    <property type="entry name" value="MLP-like"/>
</dbReference>
<keyword evidence="4" id="KW-1185">Reference proteome</keyword>
<dbReference type="Pfam" id="PF00407">
    <property type="entry name" value="Bet_v_1"/>
    <property type="match status" value="2"/>
</dbReference>
<name>A0AAD7P5P0_QUISA</name>